<dbReference type="CDD" id="cd00331">
    <property type="entry name" value="IGPS"/>
    <property type="match status" value="1"/>
</dbReference>
<dbReference type="InterPro" id="IPR011060">
    <property type="entry name" value="RibuloseP-bd_barrel"/>
</dbReference>
<dbReference type="InterPro" id="IPR001468">
    <property type="entry name" value="Indole-3-GlycerolPSynthase_CS"/>
</dbReference>
<dbReference type="PANTHER" id="PTHR43418">
    <property type="entry name" value="MULTIFUNCTIONAL TRYPTOPHAN BIOSYNTHESIS PROTEIN-RELATED"/>
    <property type="match status" value="1"/>
</dbReference>
<dbReference type="PROSITE" id="PS51273">
    <property type="entry name" value="GATASE_TYPE_1"/>
    <property type="match status" value="1"/>
</dbReference>
<feature type="domain" description="Glutamine amidotransferase" evidence="15">
    <location>
        <begin position="7"/>
        <end position="190"/>
    </location>
</feature>
<dbReference type="PRINTS" id="PR00096">
    <property type="entry name" value="GATASE"/>
</dbReference>
<dbReference type="Proteomes" id="UP000095728">
    <property type="component" value="Unassembled WGS sequence"/>
</dbReference>
<keyword evidence="12" id="KW-0456">Lyase</keyword>
<dbReference type="FunFam" id="3.40.50.880:FF:000031">
    <property type="entry name" value="Multifunctional tryptophan biosynthesis protein"/>
    <property type="match status" value="1"/>
</dbReference>
<dbReference type="EC" id="4.1.3.27" evidence="5"/>
<dbReference type="InterPro" id="IPR013798">
    <property type="entry name" value="Indole-3-glycerol_P_synth_dom"/>
</dbReference>
<organism evidence="17 18">
    <name type="scientific">Hanseniaspora osmophila</name>
    <dbReference type="NCBI Taxonomy" id="56408"/>
    <lineage>
        <taxon>Eukaryota</taxon>
        <taxon>Fungi</taxon>
        <taxon>Dikarya</taxon>
        <taxon>Ascomycota</taxon>
        <taxon>Saccharomycotina</taxon>
        <taxon>Saccharomycetes</taxon>
        <taxon>Saccharomycodales</taxon>
        <taxon>Saccharomycodaceae</taxon>
        <taxon>Hanseniaspora</taxon>
    </lineage>
</organism>
<dbReference type="Gene3D" id="3.20.20.70">
    <property type="entry name" value="Aldolase class I"/>
    <property type="match status" value="1"/>
</dbReference>
<comment type="caution">
    <text evidence="17">The sequence shown here is derived from an EMBL/GenBank/DDBJ whole genome shotgun (WGS) entry which is preliminary data.</text>
</comment>
<dbReference type="OrthoDB" id="524799at2759"/>
<dbReference type="InterPro" id="IPR017926">
    <property type="entry name" value="GATASE"/>
</dbReference>
<name>A0A1E5RFA2_9ASCO</name>
<protein>
    <recommendedName>
        <fullName evidence="7">Multifunctional tryptophan biosynthesis protein</fullName>
        <ecNumber evidence="6">4.1.1.48</ecNumber>
        <ecNumber evidence="5">4.1.3.27</ecNumber>
    </recommendedName>
</protein>
<evidence type="ECO:0000256" key="9">
    <source>
        <dbReference type="ARBA" id="ARBA00022822"/>
    </source>
</evidence>
<comment type="subunit">
    <text evidence="4">Tetramer of two components I and two components II.</text>
</comment>
<dbReference type="PRINTS" id="PR00099">
    <property type="entry name" value="CPSGATASE"/>
</dbReference>
<gene>
    <name evidence="17" type="ORF">AWRI3579_g2293</name>
</gene>
<evidence type="ECO:0000313" key="18">
    <source>
        <dbReference type="Proteomes" id="UP000095728"/>
    </source>
</evidence>
<evidence type="ECO:0000259" key="16">
    <source>
        <dbReference type="Pfam" id="PF00218"/>
    </source>
</evidence>
<comment type="catalytic activity">
    <reaction evidence="14">
        <text>chorismate + L-glutamine = anthranilate + pyruvate + L-glutamate + H(+)</text>
        <dbReference type="Rhea" id="RHEA:21732"/>
        <dbReference type="ChEBI" id="CHEBI:15361"/>
        <dbReference type="ChEBI" id="CHEBI:15378"/>
        <dbReference type="ChEBI" id="CHEBI:16567"/>
        <dbReference type="ChEBI" id="CHEBI:29748"/>
        <dbReference type="ChEBI" id="CHEBI:29985"/>
        <dbReference type="ChEBI" id="CHEBI:58359"/>
        <dbReference type="EC" id="4.1.3.27"/>
    </reaction>
</comment>
<evidence type="ECO:0000256" key="5">
    <source>
        <dbReference type="ARBA" id="ARBA00012266"/>
    </source>
</evidence>
<dbReference type="STRING" id="56408.A0A1E5RFA2"/>
<dbReference type="GO" id="GO:0004049">
    <property type="term" value="F:anthranilate synthase activity"/>
    <property type="evidence" value="ECO:0007669"/>
    <property type="project" value="UniProtKB-EC"/>
</dbReference>
<dbReference type="Gene3D" id="3.40.50.880">
    <property type="match status" value="1"/>
</dbReference>
<keyword evidence="8" id="KW-0028">Amino-acid biosynthesis</keyword>
<evidence type="ECO:0000256" key="4">
    <source>
        <dbReference type="ARBA" id="ARBA00011743"/>
    </source>
</evidence>
<dbReference type="FunCoup" id="A0A1E5RFA2">
    <property type="interactions" value="394"/>
</dbReference>
<keyword evidence="13" id="KW-0511">Multifunctional enzyme</keyword>
<dbReference type="PROSITE" id="PS00614">
    <property type="entry name" value="IGPS"/>
    <property type="match status" value="1"/>
</dbReference>
<comment type="pathway">
    <text evidence="2">Amino-acid biosynthesis; L-tryptophan biosynthesis; L-tryptophan from chorismate: step 4/5.</text>
</comment>
<evidence type="ECO:0000256" key="6">
    <source>
        <dbReference type="ARBA" id="ARBA00012362"/>
    </source>
</evidence>
<evidence type="ECO:0000256" key="10">
    <source>
        <dbReference type="ARBA" id="ARBA00022962"/>
    </source>
</evidence>
<dbReference type="CDD" id="cd01743">
    <property type="entry name" value="GATase1_Anthranilate_Synthase"/>
    <property type="match status" value="1"/>
</dbReference>
<keyword evidence="18" id="KW-1185">Reference proteome</keyword>
<dbReference type="AlphaFoldDB" id="A0A1E5RFA2"/>
<dbReference type="InterPro" id="IPR006221">
    <property type="entry name" value="TrpG/PapA_dom"/>
</dbReference>
<sequence>MSQTRVVLIDNYDSFTWNIYEYLCQEGAEVLVYRNDKITLQEIENLKPDILLISPGPGHPITDSGVSCEAIKYFIGKIPIFGVCMGEECMIQTFGGEIKYAGEIIHGKTSAVTHDGKGVFENVPQGVLATRYHSLAADLQTLPECFEVTATTTDSNVIMGIRHKKYTVEGVQFHPESILTEEGHLMIRNILNMKGFTTWEELHKQKKLTGTTINAKGPSILDTIYAKRKEDYAELSKIPGKTFEDLQSLYDHGLAPSCKNLYTTLTSNEKPHSVLAEIKRASPSKGDIDISVNAIEQGLKYAQAGASAISILTEPKWFKGSLQDLINVRKYLDLQMEQENRPCVLRKEFIFNKYQILESRLAGADTVLLIVKMLDQKLLKELYDYSRELDMEPLVEVSSKEELDRALEIQAKVIGVNNRDLHSFNVDMNTTTNLVAHIPSGTVLVALSGILKPADAETFKSNGVQGFLVGEGLMRSKNVKEFINELCN</sequence>
<keyword evidence="10" id="KW-0315">Glutamine amidotransferase</keyword>
<dbReference type="UniPathway" id="UPA00035">
    <property type="reaction ID" value="UER00040"/>
</dbReference>
<dbReference type="EMBL" id="LPNM01000007">
    <property type="protein sequence ID" value="OEJ85592.1"/>
    <property type="molecule type" value="Genomic_DNA"/>
</dbReference>
<dbReference type="GO" id="GO:0004425">
    <property type="term" value="F:indole-3-glycerol-phosphate synthase activity"/>
    <property type="evidence" value="ECO:0007669"/>
    <property type="project" value="UniProtKB-EC"/>
</dbReference>
<dbReference type="EC" id="4.1.1.48" evidence="6"/>
<reference evidence="18" key="1">
    <citation type="journal article" date="2016" name="Genome Announc.">
        <title>Genome sequences of three species of Hanseniaspora isolated from spontaneous wine fermentations.</title>
        <authorList>
            <person name="Sternes P.R."/>
            <person name="Lee D."/>
            <person name="Kutyna D.R."/>
            <person name="Borneman A.R."/>
        </authorList>
    </citation>
    <scope>NUCLEOTIDE SEQUENCE [LARGE SCALE GENOMIC DNA]</scope>
    <source>
        <strain evidence="18">AWRI3579</strain>
    </source>
</reference>
<evidence type="ECO:0000256" key="11">
    <source>
        <dbReference type="ARBA" id="ARBA00023141"/>
    </source>
</evidence>
<dbReference type="InterPro" id="IPR029062">
    <property type="entry name" value="Class_I_gatase-like"/>
</dbReference>
<evidence type="ECO:0000259" key="15">
    <source>
        <dbReference type="Pfam" id="PF00117"/>
    </source>
</evidence>
<accession>A0A1E5RFA2</accession>
<evidence type="ECO:0000256" key="12">
    <source>
        <dbReference type="ARBA" id="ARBA00023239"/>
    </source>
</evidence>
<evidence type="ECO:0000256" key="13">
    <source>
        <dbReference type="ARBA" id="ARBA00023268"/>
    </source>
</evidence>
<dbReference type="NCBIfam" id="TIGR00566">
    <property type="entry name" value="trpG_papA"/>
    <property type="match status" value="1"/>
</dbReference>
<feature type="domain" description="Indole-3-glycerol phosphate synthase" evidence="16">
    <location>
        <begin position="221"/>
        <end position="486"/>
    </location>
</feature>
<evidence type="ECO:0000256" key="2">
    <source>
        <dbReference type="ARBA" id="ARBA00004696"/>
    </source>
</evidence>
<dbReference type="GO" id="GO:0005829">
    <property type="term" value="C:cytosol"/>
    <property type="evidence" value="ECO:0007669"/>
    <property type="project" value="TreeGrafter"/>
</dbReference>
<keyword evidence="11" id="KW-0057">Aromatic amino acid biosynthesis</keyword>
<comment type="pathway">
    <text evidence="3">Amino-acid biosynthesis; L-tryptophan biosynthesis; L-tryptophan from chorismate: step 1/5.</text>
</comment>
<dbReference type="Pfam" id="PF00117">
    <property type="entry name" value="GATase"/>
    <property type="match status" value="1"/>
</dbReference>
<evidence type="ECO:0000256" key="14">
    <source>
        <dbReference type="ARBA" id="ARBA00047683"/>
    </source>
</evidence>
<evidence type="ECO:0000313" key="17">
    <source>
        <dbReference type="EMBL" id="OEJ85592.1"/>
    </source>
</evidence>
<dbReference type="InParanoid" id="A0A1E5RFA2"/>
<dbReference type="PANTHER" id="PTHR43418:SF4">
    <property type="entry name" value="MULTIFUNCTIONAL TRYPTOPHAN BIOSYNTHESIS PROTEIN"/>
    <property type="match status" value="1"/>
</dbReference>
<evidence type="ECO:0000256" key="3">
    <source>
        <dbReference type="ARBA" id="ARBA00004873"/>
    </source>
</evidence>
<dbReference type="SUPFAM" id="SSF51366">
    <property type="entry name" value="Ribulose-phoshate binding barrel"/>
    <property type="match status" value="1"/>
</dbReference>
<dbReference type="SUPFAM" id="SSF52317">
    <property type="entry name" value="Class I glutamine amidotransferase-like"/>
    <property type="match status" value="1"/>
</dbReference>
<keyword evidence="9" id="KW-0822">Tryptophan biosynthesis</keyword>
<dbReference type="FunFam" id="3.20.20.70:FF:000136">
    <property type="entry name" value="Multifunctional tryptophan biosynthesis protein"/>
    <property type="match status" value="1"/>
</dbReference>
<dbReference type="InterPro" id="IPR050472">
    <property type="entry name" value="Anth_synth/Amidotransfase"/>
</dbReference>
<dbReference type="Pfam" id="PF00218">
    <property type="entry name" value="IGPS"/>
    <property type="match status" value="1"/>
</dbReference>
<dbReference type="InterPro" id="IPR013785">
    <property type="entry name" value="Aldolase_TIM"/>
</dbReference>
<comment type="catalytic activity">
    <reaction evidence="1">
        <text>1-(2-carboxyphenylamino)-1-deoxy-D-ribulose 5-phosphate + H(+) = (1S,2R)-1-C-(indol-3-yl)glycerol 3-phosphate + CO2 + H2O</text>
        <dbReference type="Rhea" id="RHEA:23476"/>
        <dbReference type="ChEBI" id="CHEBI:15377"/>
        <dbReference type="ChEBI" id="CHEBI:15378"/>
        <dbReference type="ChEBI" id="CHEBI:16526"/>
        <dbReference type="ChEBI" id="CHEBI:58613"/>
        <dbReference type="ChEBI" id="CHEBI:58866"/>
        <dbReference type="EC" id="4.1.1.48"/>
    </reaction>
</comment>
<evidence type="ECO:0000256" key="1">
    <source>
        <dbReference type="ARBA" id="ARBA00001633"/>
    </source>
</evidence>
<dbReference type="PRINTS" id="PR00097">
    <property type="entry name" value="ANTSNTHASEII"/>
</dbReference>
<evidence type="ECO:0000256" key="7">
    <source>
        <dbReference type="ARBA" id="ARBA00018819"/>
    </source>
</evidence>
<dbReference type="GO" id="GO:0000162">
    <property type="term" value="P:L-tryptophan biosynthetic process"/>
    <property type="evidence" value="ECO:0007669"/>
    <property type="project" value="UniProtKB-UniPathway"/>
</dbReference>
<proteinExistence type="predicted"/>
<evidence type="ECO:0000256" key="8">
    <source>
        <dbReference type="ARBA" id="ARBA00022605"/>
    </source>
</evidence>